<name>A0AAE1I2Q5_9NEOP</name>
<reference evidence="2" key="1">
    <citation type="submission" date="2021-07" db="EMBL/GenBank/DDBJ databases">
        <authorList>
            <person name="Catto M.A."/>
            <person name="Jacobson A."/>
            <person name="Kennedy G."/>
            <person name="Labadie P."/>
            <person name="Hunt B.G."/>
            <person name="Srinivasan R."/>
        </authorList>
    </citation>
    <scope>NUCLEOTIDE SEQUENCE</scope>
    <source>
        <strain evidence="2">PL_HMW_Pooled</strain>
        <tissue evidence="2">Head</tissue>
    </source>
</reference>
<proteinExistence type="predicted"/>
<keyword evidence="1" id="KW-0472">Membrane</keyword>
<dbReference type="Proteomes" id="UP001219518">
    <property type="component" value="Unassembled WGS sequence"/>
</dbReference>
<keyword evidence="1" id="KW-1133">Transmembrane helix</keyword>
<keyword evidence="2" id="KW-0328">Glycosyltransferase</keyword>
<sequence length="81" mass="8648">MSGSSNLAFLMSVGLIPSGTTFVQLTTICGLDTRLLAGRVHTFWLLEGSLLLIVACIYLPTPASLLEVVRLPLSLGDLEQC</sequence>
<organism evidence="2 3">
    <name type="scientific">Frankliniella fusca</name>
    <dbReference type="NCBI Taxonomy" id="407009"/>
    <lineage>
        <taxon>Eukaryota</taxon>
        <taxon>Metazoa</taxon>
        <taxon>Ecdysozoa</taxon>
        <taxon>Arthropoda</taxon>
        <taxon>Hexapoda</taxon>
        <taxon>Insecta</taxon>
        <taxon>Pterygota</taxon>
        <taxon>Neoptera</taxon>
        <taxon>Paraneoptera</taxon>
        <taxon>Thysanoptera</taxon>
        <taxon>Terebrantia</taxon>
        <taxon>Thripoidea</taxon>
        <taxon>Thripidae</taxon>
        <taxon>Frankliniella</taxon>
    </lineage>
</organism>
<accession>A0AAE1I2Q5</accession>
<feature type="transmembrane region" description="Helical" evidence="1">
    <location>
        <begin position="6"/>
        <end position="31"/>
    </location>
</feature>
<evidence type="ECO:0000313" key="3">
    <source>
        <dbReference type="Proteomes" id="UP001219518"/>
    </source>
</evidence>
<gene>
    <name evidence="2" type="ORF">KUF71_012444</name>
</gene>
<dbReference type="EMBL" id="JAHWGI010001435">
    <property type="protein sequence ID" value="KAK3932372.1"/>
    <property type="molecule type" value="Genomic_DNA"/>
</dbReference>
<dbReference type="GO" id="GO:0016757">
    <property type="term" value="F:glycosyltransferase activity"/>
    <property type="evidence" value="ECO:0007669"/>
    <property type="project" value="UniProtKB-KW"/>
</dbReference>
<evidence type="ECO:0000256" key="1">
    <source>
        <dbReference type="SAM" id="Phobius"/>
    </source>
</evidence>
<reference evidence="2" key="2">
    <citation type="journal article" date="2023" name="BMC Genomics">
        <title>Pest status, molecular evolution, and epigenetic factors derived from the genome assembly of Frankliniella fusca, a thysanopteran phytovirus vector.</title>
        <authorList>
            <person name="Catto M.A."/>
            <person name="Labadie P.E."/>
            <person name="Jacobson A.L."/>
            <person name="Kennedy G.G."/>
            <person name="Srinivasan R."/>
            <person name="Hunt B.G."/>
        </authorList>
    </citation>
    <scope>NUCLEOTIDE SEQUENCE</scope>
    <source>
        <strain evidence="2">PL_HMW_Pooled</strain>
    </source>
</reference>
<keyword evidence="2" id="KW-0808">Transferase</keyword>
<keyword evidence="3" id="KW-1185">Reference proteome</keyword>
<feature type="transmembrane region" description="Helical" evidence="1">
    <location>
        <begin position="43"/>
        <end position="61"/>
    </location>
</feature>
<dbReference type="AlphaFoldDB" id="A0AAE1I2Q5"/>
<evidence type="ECO:0000313" key="2">
    <source>
        <dbReference type="EMBL" id="KAK3932372.1"/>
    </source>
</evidence>
<protein>
    <submittedName>
        <fullName evidence="2">Nicotinate phosphoribosyltransferase</fullName>
    </submittedName>
</protein>
<comment type="caution">
    <text evidence="2">The sequence shown here is derived from an EMBL/GenBank/DDBJ whole genome shotgun (WGS) entry which is preliminary data.</text>
</comment>
<keyword evidence="1" id="KW-0812">Transmembrane</keyword>